<comment type="caution">
    <text evidence="1">The sequence shown here is derived from an EMBL/GenBank/DDBJ whole genome shotgun (WGS) entry which is preliminary data.</text>
</comment>
<dbReference type="Proteomes" id="UP000254939">
    <property type="component" value="Unassembled WGS sequence"/>
</dbReference>
<evidence type="ECO:0000313" key="1">
    <source>
        <dbReference type="EMBL" id="RDJ15337.1"/>
    </source>
</evidence>
<gene>
    <name evidence="1" type="ORF">B5K06_03270</name>
</gene>
<organism evidence="1 2">
    <name type="scientific">Rhizobium grahamii</name>
    <dbReference type="NCBI Taxonomy" id="1120045"/>
    <lineage>
        <taxon>Bacteria</taxon>
        <taxon>Pseudomonadati</taxon>
        <taxon>Pseudomonadota</taxon>
        <taxon>Alphaproteobacteria</taxon>
        <taxon>Hyphomicrobiales</taxon>
        <taxon>Rhizobiaceae</taxon>
        <taxon>Rhizobium/Agrobacterium group</taxon>
        <taxon>Rhizobium</taxon>
    </lineage>
</organism>
<dbReference type="RefSeq" id="WP_016552713.1">
    <property type="nucleotide sequence ID" value="NZ_KZ857258.1"/>
</dbReference>
<dbReference type="OrthoDB" id="8453964at2"/>
<evidence type="ECO:0000313" key="2">
    <source>
        <dbReference type="Proteomes" id="UP000254939"/>
    </source>
</evidence>
<dbReference type="EMBL" id="NAAC01000004">
    <property type="protein sequence ID" value="RDJ15337.1"/>
    <property type="molecule type" value="Genomic_DNA"/>
</dbReference>
<reference evidence="1 2" key="1">
    <citation type="submission" date="2017-03" db="EMBL/GenBank/DDBJ databases">
        <title>Genome analysis of Rhizobial strains effectives or ineffectives for nitrogen fixation isolated from bean seeds.</title>
        <authorList>
            <person name="Peralta H."/>
            <person name="Aguilar-Vera A."/>
            <person name="Mora Y."/>
            <person name="Vargas-Lagunas C."/>
            <person name="Girard L."/>
            <person name="Mora J."/>
        </authorList>
    </citation>
    <scope>NUCLEOTIDE SEQUENCE [LARGE SCALE GENOMIC DNA]</scope>
    <source>
        <strain evidence="1 2">CCGM3</strain>
    </source>
</reference>
<dbReference type="AlphaFoldDB" id="A0A370KW48"/>
<accession>A0A370KW48</accession>
<name>A0A370KW48_9HYPH</name>
<proteinExistence type="predicted"/>
<protein>
    <submittedName>
        <fullName evidence="1">Uncharacterized protein</fullName>
    </submittedName>
</protein>
<sequence length="66" mass="7491">MLQSLISLTDHDVARVTDAVRQWCSAQRIDVDSSEGHRALTVAIDLVQTKRGEALFEELVQRLNRE</sequence>